<dbReference type="InterPro" id="IPR002885">
    <property type="entry name" value="PPR_rpt"/>
</dbReference>
<dbReference type="PANTHER" id="PTHR47926">
    <property type="entry name" value="PENTATRICOPEPTIDE REPEAT-CONTAINING PROTEIN"/>
    <property type="match status" value="1"/>
</dbReference>
<evidence type="ECO:0000256" key="1">
    <source>
        <dbReference type="PROSITE-ProRule" id="PRU00708"/>
    </source>
</evidence>
<feature type="repeat" description="PPR" evidence="1">
    <location>
        <begin position="638"/>
        <end position="672"/>
    </location>
</feature>
<dbReference type="SUPFAM" id="SSF81901">
    <property type="entry name" value="HCP-like"/>
    <property type="match status" value="1"/>
</dbReference>
<accession>A0AA88GYX5</accession>
<gene>
    <name evidence="2" type="ORF">C9374_000708</name>
</gene>
<dbReference type="InterPro" id="IPR011990">
    <property type="entry name" value="TPR-like_helical_dom_sf"/>
</dbReference>
<dbReference type="AlphaFoldDB" id="A0AA88GYX5"/>
<dbReference type="GeneID" id="68093170"/>
<dbReference type="Pfam" id="PF01535">
    <property type="entry name" value="PPR"/>
    <property type="match status" value="5"/>
</dbReference>
<evidence type="ECO:0000313" key="2">
    <source>
        <dbReference type="EMBL" id="KAG2388544.1"/>
    </source>
</evidence>
<organism evidence="2 3">
    <name type="scientific">Naegleria lovaniensis</name>
    <name type="common">Amoeba</name>
    <dbReference type="NCBI Taxonomy" id="51637"/>
    <lineage>
        <taxon>Eukaryota</taxon>
        <taxon>Discoba</taxon>
        <taxon>Heterolobosea</taxon>
        <taxon>Tetramitia</taxon>
        <taxon>Eutetramitia</taxon>
        <taxon>Vahlkampfiidae</taxon>
        <taxon>Naegleria</taxon>
    </lineage>
</organism>
<comment type="caution">
    <text evidence="2">The sequence shown here is derived from an EMBL/GenBank/DDBJ whole genome shotgun (WGS) entry which is preliminary data.</text>
</comment>
<dbReference type="RefSeq" id="XP_044552536.1">
    <property type="nucleotide sequence ID" value="XM_044697011.1"/>
</dbReference>
<dbReference type="GO" id="GO:0009451">
    <property type="term" value="P:RNA modification"/>
    <property type="evidence" value="ECO:0007669"/>
    <property type="project" value="InterPro"/>
</dbReference>
<dbReference type="Gene3D" id="1.25.40.10">
    <property type="entry name" value="Tetratricopeptide repeat domain"/>
    <property type="match status" value="3"/>
</dbReference>
<dbReference type="GO" id="GO:0003723">
    <property type="term" value="F:RNA binding"/>
    <property type="evidence" value="ECO:0007669"/>
    <property type="project" value="InterPro"/>
</dbReference>
<protein>
    <submittedName>
        <fullName evidence="2">Uncharacterized protein</fullName>
    </submittedName>
</protein>
<evidence type="ECO:0000313" key="3">
    <source>
        <dbReference type="Proteomes" id="UP000816034"/>
    </source>
</evidence>
<dbReference type="EMBL" id="PYSW02000010">
    <property type="protein sequence ID" value="KAG2388544.1"/>
    <property type="molecule type" value="Genomic_DNA"/>
</dbReference>
<proteinExistence type="predicted"/>
<dbReference type="NCBIfam" id="TIGR00756">
    <property type="entry name" value="PPR"/>
    <property type="match status" value="3"/>
</dbReference>
<dbReference type="Proteomes" id="UP000816034">
    <property type="component" value="Unassembled WGS sequence"/>
</dbReference>
<dbReference type="PROSITE" id="PS51375">
    <property type="entry name" value="PPR"/>
    <property type="match status" value="1"/>
</dbReference>
<keyword evidence="3" id="KW-1185">Reference proteome</keyword>
<reference evidence="2 3" key="1">
    <citation type="journal article" date="2018" name="BMC Genomics">
        <title>The genome of Naegleria lovaniensis, the basis for a comparative approach to unravel pathogenicity factors of the human pathogenic amoeba N. fowleri.</title>
        <authorList>
            <person name="Liechti N."/>
            <person name="Schurch N."/>
            <person name="Bruggmann R."/>
            <person name="Wittwer M."/>
        </authorList>
    </citation>
    <scope>NUCLEOTIDE SEQUENCE [LARGE SCALE GENOMIC DNA]</scope>
    <source>
        <strain evidence="2 3">ATCC 30569</strain>
    </source>
</reference>
<sequence>MKTANLHQGGSKLLFSKKFLLRWDTHQSLTPGAIASTWIKSGTIHESRSKQLCSTIRAHHHDQSIYFHHLITQPLRNTYQPHQQYDIVVVDPIHNNNIQDNEEILIMKNELLCNHSDEEKPLEIPSHAFSTIIKDEHSLESINHAVLNQSAILGTAYDHTRVLHQLYVQHFPRNDDLELNTSTPSIGAPSTTVKYEIPQHILFYYGKSAHKLSDWTRVVRGAHRNMNELNFLKDLLLNIIFVFPEKREQALEKLRSHHSSRVPTNKLSQSCPITIEDLTAFYDTFKIFNSTESEREVIRNFRIDCKTLFMFVFMQPQFKHLGAIREIYESVKEEEGIDPPQKIVNQMMSSITNLSASNSPEKNFHIEEIKKIYSQIPTPNTKIQHSLLHGYAKFGMLKEMEELFEKIEVKNAYTFSILLYGYCIARKFTKALSVFSRISKPVPEHLRLVIALFLQVGLDVQAEDLLQSLPNSAHKIRLTNELMDVYNNANDLNSVHRIFTSMEQRDCYSVGIAINAKLKQRLLNDALEIFDKYCKNGPVECNSVIYNSILYGITKYADIHKSLSFFHKIPSQLKNDKTYSIIMSALVSAKAYVHAQRLYYQFPQFQSMHSHAIMIKCYTVLGKFEQAEQIFQSVKKPDVTLCNNMMDAYVKMGKLLQAHKVFNKIYKKDIASYNILLRGYVEYGKIERAEYIFDRIPEPDSHTFVTLLHGYTENGHFTKVETFYAAIPRQYKNEHVYTCMMKFYTKRGMIRRVEYFYRKISNPNFVADSSMMCAYLQCNAFNSMRHFFENVISKRYVKKDSKQRFFLNLMEKMKLEEQYFMATNHQNKLQNK</sequence>
<name>A0AA88GYX5_NAELO</name>
<dbReference type="InterPro" id="IPR046960">
    <property type="entry name" value="PPR_At4g14850-like_plant"/>
</dbReference>
<dbReference type="PANTHER" id="PTHR47926:SF347">
    <property type="entry name" value="PENTATRICOPEPTIDE REPEAT-CONTAINING PROTEIN"/>
    <property type="match status" value="1"/>
</dbReference>